<dbReference type="AlphaFoldDB" id="A0A167XJH9"/>
<evidence type="ECO:0000259" key="1">
    <source>
        <dbReference type="Pfam" id="PF12937"/>
    </source>
</evidence>
<dbReference type="Pfam" id="PF12937">
    <property type="entry name" value="F-box-like"/>
    <property type="match status" value="1"/>
</dbReference>
<dbReference type="InterPro" id="IPR032675">
    <property type="entry name" value="LRR_dom_sf"/>
</dbReference>
<reference evidence="2 3" key="1">
    <citation type="journal article" date="2016" name="Mol. Biol. Evol.">
        <title>Comparative Genomics of Early-Diverging Mushroom-Forming Fungi Provides Insights into the Origins of Lignocellulose Decay Capabilities.</title>
        <authorList>
            <person name="Nagy L.G."/>
            <person name="Riley R."/>
            <person name="Tritt A."/>
            <person name="Adam C."/>
            <person name="Daum C."/>
            <person name="Floudas D."/>
            <person name="Sun H."/>
            <person name="Yadav J.S."/>
            <person name="Pangilinan J."/>
            <person name="Larsson K.H."/>
            <person name="Matsuura K."/>
            <person name="Barry K."/>
            <person name="Labutti K."/>
            <person name="Kuo R."/>
            <person name="Ohm R.A."/>
            <person name="Bhattacharya S.S."/>
            <person name="Shirouzu T."/>
            <person name="Yoshinaga Y."/>
            <person name="Martin F.M."/>
            <person name="Grigoriev I.V."/>
            <person name="Hibbett D.S."/>
        </authorList>
    </citation>
    <scope>NUCLEOTIDE SEQUENCE [LARGE SCALE GENOMIC DNA]</scope>
    <source>
        <strain evidence="2 3">CBS 109695</strain>
    </source>
</reference>
<accession>A0A167XJH9</accession>
<evidence type="ECO:0000313" key="3">
    <source>
        <dbReference type="Proteomes" id="UP000076532"/>
    </source>
</evidence>
<dbReference type="Gene3D" id="3.80.10.10">
    <property type="entry name" value="Ribonuclease Inhibitor"/>
    <property type="match status" value="1"/>
</dbReference>
<organism evidence="2 3">
    <name type="scientific">Athelia psychrophila</name>
    <dbReference type="NCBI Taxonomy" id="1759441"/>
    <lineage>
        <taxon>Eukaryota</taxon>
        <taxon>Fungi</taxon>
        <taxon>Dikarya</taxon>
        <taxon>Basidiomycota</taxon>
        <taxon>Agaricomycotina</taxon>
        <taxon>Agaricomycetes</taxon>
        <taxon>Agaricomycetidae</taxon>
        <taxon>Atheliales</taxon>
        <taxon>Atheliaceae</taxon>
        <taxon>Athelia</taxon>
    </lineage>
</organism>
<dbReference type="Proteomes" id="UP000076532">
    <property type="component" value="Unassembled WGS sequence"/>
</dbReference>
<keyword evidence="3" id="KW-1185">Reference proteome</keyword>
<protein>
    <recommendedName>
        <fullName evidence="1">F-box domain-containing protein</fullName>
    </recommendedName>
</protein>
<dbReference type="Gene3D" id="1.20.1280.50">
    <property type="match status" value="1"/>
</dbReference>
<dbReference type="SUPFAM" id="SSF52047">
    <property type="entry name" value="RNI-like"/>
    <property type="match status" value="1"/>
</dbReference>
<evidence type="ECO:0000313" key="2">
    <source>
        <dbReference type="EMBL" id="KZP07283.1"/>
    </source>
</evidence>
<dbReference type="EMBL" id="KV417756">
    <property type="protein sequence ID" value="KZP07283.1"/>
    <property type="molecule type" value="Genomic_DNA"/>
</dbReference>
<gene>
    <name evidence="2" type="ORF">FIBSPDRAFT_939587</name>
</gene>
<feature type="domain" description="F-box" evidence="1">
    <location>
        <begin position="29"/>
        <end position="90"/>
    </location>
</feature>
<name>A0A167XJH9_9AGAM</name>
<sequence length="496" mass="55692">MFLIQNNNLELTKLSHRTEPAINPNTRWSLPSELLLMVVMESRSWLSTSDTPDFSTVRIDQRALLNFSHVCRSWYRVITNHRLFWTCLSCEVSKYAIAYLTNIVRQRAPFQPLHIQIYIPRSPGSHRIAEFARTLESHKGGCASIELVLSASTGVNNVLAFSNHNMFQGPALRSLFIKCSGKSTNSGPFHIAMSHSGLQHLGLYNIDSLAFPQVPHLTSLAIGSNIHGKRRIDLQDLVTALTNLPNLTSLTFGNKPIDFDGLGTPMIARLLPIDALPHLKTLVILGLRNKDSLGYLRKIFSILDPVKTLQAMEVEVGLELTEFLHIVRQGKSTRSESPPRVSLFPELRTISLRIANPKEDDIRGLLKHIPPVISIALTNQDSVYTLHVTAKPRPIMSKTKLDNTPQLQNLKFVFKHGSHLVRFIETAVEMKASPWKFVDIVAAPQVARDLELTNQWDFIEGGYKVAIPHAHLLVRNTGGQTRRLCMIPSISELLYP</sequence>
<dbReference type="InterPro" id="IPR001810">
    <property type="entry name" value="F-box_dom"/>
</dbReference>
<proteinExistence type="predicted"/>